<organism evidence="1 2">
    <name type="scientific">Melia azedarach</name>
    <name type="common">Chinaberry tree</name>
    <dbReference type="NCBI Taxonomy" id="155640"/>
    <lineage>
        <taxon>Eukaryota</taxon>
        <taxon>Viridiplantae</taxon>
        <taxon>Streptophyta</taxon>
        <taxon>Embryophyta</taxon>
        <taxon>Tracheophyta</taxon>
        <taxon>Spermatophyta</taxon>
        <taxon>Magnoliopsida</taxon>
        <taxon>eudicotyledons</taxon>
        <taxon>Gunneridae</taxon>
        <taxon>Pentapetalae</taxon>
        <taxon>rosids</taxon>
        <taxon>malvids</taxon>
        <taxon>Sapindales</taxon>
        <taxon>Meliaceae</taxon>
        <taxon>Melia</taxon>
    </lineage>
</organism>
<proteinExistence type="predicted"/>
<sequence length="479" mass="54996">MYLVSTSAMNPVIYFTTLLLIPLLYLILSRGASKKLPPGSFGIPIIGHSLGFLRAMHTDTIEEWFQKRIRKYGPVSKLSLFGTPTVFLHGQAANKFVYTCDNNTLVPHQPPSFKMICGERNILELHGDEHKRVRGVLMSFLKPEVLRQYVGKMDEEIRKHLEIHWHGKHNIMVMPLMKTLTFNIMCSLLFGIEQGASRDALIELLRQIIDGSLSLPINFPFTRFRRGLQAREKFRTMIVDLIQERRTALNNQTAFPHQDLITCLLSIQNDDNPIVLSDEEIVNNVIVLMIAGHDTSSILITFLVRLLATDPTVYATIVQEQEEIIKGKASGELLTWDDLAKMKYTWRVALETLRIYPPVLGPFKKVLRDFEYEGYIIPKGWQIMLAAFMTHNDKHIFPDPSRFDPTRFEKQISIPPYSFVAFGGGPRICPGYEFARIETLTTIHYLVTRFTWKLSCTDSFTRNPVPFFKRGLPIEIQPK</sequence>
<gene>
    <name evidence="1" type="ORF">OWV82_023092</name>
</gene>
<comment type="caution">
    <text evidence="1">The sequence shown here is derived from an EMBL/GenBank/DDBJ whole genome shotgun (WGS) entry which is preliminary data.</text>
</comment>
<reference evidence="1 2" key="1">
    <citation type="journal article" date="2023" name="Science">
        <title>Complex scaffold remodeling in plant triterpene biosynthesis.</title>
        <authorList>
            <person name="De La Pena R."/>
            <person name="Hodgson H."/>
            <person name="Liu J.C."/>
            <person name="Stephenson M.J."/>
            <person name="Martin A.C."/>
            <person name="Owen C."/>
            <person name="Harkess A."/>
            <person name="Leebens-Mack J."/>
            <person name="Jimenez L.E."/>
            <person name="Osbourn A."/>
            <person name="Sattely E.S."/>
        </authorList>
    </citation>
    <scope>NUCLEOTIDE SEQUENCE [LARGE SCALE GENOMIC DNA]</scope>
    <source>
        <strain evidence="2">cv. JPN11</strain>
        <tissue evidence="1">Leaf</tissue>
    </source>
</reference>
<evidence type="ECO:0000313" key="2">
    <source>
        <dbReference type="Proteomes" id="UP001164539"/>
    </source>
</evidence>
<keyword evidence="2" id="KW-1185">Reference proteome</keyword>
<dbReference type="Proteomes" id="UP001164539">
    <property type="component" value="Chromosome 13"/>
</dbReference>
<accession>A0ACC1WWN9</accession>
<protein>
    <submittedName>
        <fullName evidence="1">Cytochrome P450</fullName>
    </submittedName>
</protein>
<evidence type="ECO:0000313" key="1">
    <source>
        <dbReference type="EMBL" id="KAJ4703153.1"/>
    </source>
</evidence>
<dbReference type="EMBL" id="CM051406">
    <property type="protein sequence ID" value="KAJ4703153.1"/>
    <property type="molecule type" value="Genomic_DNA"/>
</dbReference>
<name>A0ACC1WWN9_MELAZ</name>